<comment type="function">
    <text evidence="5">Effector that suppresses plant defense responses during pathogen infection.</text>
</comment>
<dbReference type="Proteomes" id="UP000435112">
    <property type="component" value="Unassembled WGS sequence"/>
</dbReference>
<comment type="subcellular location">
    <subcellularLocation>
        <location evidence="1 5">Secreted</location>
    </subcellularLocation>
</comment>
<reference evidence="9 11" key="1">
    <citation type="submission" date="2018-09" db="EMBL/GenBank/DDBJ databases">
        <title>Genomic investigation of the strawberry pathogen Phytophthora fragariae indicates pathogenicity is determined by transcriptional variation in three key races.</title>
        <authorList>
            <person name="Adams T.M."/>
            <person name="Armitage A.D."/>
            <person name="Sobczyk M.K."/>
            <person name="Bates H.J."/>
            <person name="Dunwell J.M."/>
            <person name="Nellist C.F."/>
            <person name="Harrison R.J."/>
        </authorList>
    </citation>
    <scope>NUCLEOTIDE SEQUENCE [LARGE SCALE GENOMIC DNA]</scope>
    <source>
        <strain evidence="6 9">SCRP249</strain>
        <strain evidence="7 11">SCRP324</strain>
        <strain evidence="8 10">SCRP333</strain>
    </source>
</reference>
<evidence type="ECO:0000313" key="9">
    <source>
        <dbReference type="Proteomes" id="UP000429607"/>
    </source>
</evidence>
<sequence length="110" mass="12060">MRVHYFALAAAILLASSAATSTSTESKLIARRLTDEESVPTQRLLRTHKTSSAAKEEEGEERMNLFGFNIAFIDDIIHNVEAGRTLNGLKKEGTRPDQAFKALNADKVGV</sequence>
<evidence type="ECO:0000313" key="7">
    <source>
        <dbReference type="EMBL" id="KAE8966588.1"/>
    </source>
</evidence>
<evidence type="ECO:0000256" key="3">
    <source>
        <dbReference type="ARBA" id="ARBA00022525"/>
    </source>
</evidence>
<comment type="domain">
    <text evidence="5">The RxLR-dEER motif acts to carry the protein into the host cell cytoplasm through binding to cell surface phosphatidylinositol-3-phosphate.</text>
</comment>
<proteinExistence type="inferred from homology"/>
<keyword evidence="3 5" id="KW-0964">Secreted</keyword>
<gene>
    <name evidence="6" type="ORF">PR001_g28393</name>
    <name evidence="7" type="ORF">PR002_g28322</name>
    <name evidence="8" type="ORF">PR003_g29429</name>
</gene>
<dbReference type="AlphaFoldDB" id="A0A6A3HCZ4"/>
<evidence type="ECO:0000256" key="2">
    <source>
        <dbReference type="ARBA" id="ARBA00010400"/>
    </source>
</evidence>
<evidence type="ECO:0000313" key="10">
    <source>
        <dbReference type="Proteomes" id="UP000434957"/>
    </source>
</evidence>
<dbReference type="Pfam" id="PF16810">
    <property type="entry name" value="RXLR"/>
    <property type="match status" value="1"/>
</dbReference>
<dbReference type="InterPro" id="IPR031825">
    <property type="entry name" value="RXLR"/>
</dbReference>
<accession>A0A6A3HCZ4</accession>
<evidence type="ECO:0000313" key="8">
    <source>
        <dbReference type="EMBL" id="KAE9275090.1"/>
    </source>
</evidence>
<evidence type="ECO:0000256" key="4">
    <source>
        <dbReference type="ARBA" id="ARBA00022729"/>
    </source>
</evidence>
<dbReference type="Proteomes" id="UP000434957">
    <property type="component" value="Unassembled WGS sequence"/>
</dbReference>
<dbReference type="EMBL" id="QXFV01005066">
    <property type="protein sequence ID" value="KAE8966488.1"/>
    <property type="molecule type" value="Genomic_DNA"/>
</dbReference>
<dbReference type="EMBL" id="QXFU01004890">
    <property type="protein sequence ID" value="KAE8966588.1"/>
    <property type="molecule type" value="Genomic_DNA"/>
</dbReference>
<dbReference type="Proteomes" id="UP000429607">
    <property type="component" value="Unassembled WGS sequence"/>
</dbReference>
<feature type="chain" id="PRO_5044948045" description="RxLR effector protein" evidence="5">
    <location>
        <begin position="20"/>
        <end position="110"/>
    </location>
</feature>
<organism evidence="6 9">
    <name type="scientific">Phytophthora rubi</name>
    <dbReference type="NCBI Taxonomy" id="129364"/>
    <lineage>
        <taxon>Eukaryota</taxon>
        <taxon>Sar</taxon>
        <taxon>Stramenopiles</taxon>
        <taxon>Oomycota</taxon>
        <taxon>Peronosporomycetes</taxon>
        <taxon>Peronosporales</taxon>
        <taxon>Peronosporaceae</taxon>
        <taxon>Phytophthora</taxon>
    </lineage>
</organism>
<evidence type="ECO:0000256" key="1">
    <source>
        <dbReference type="ARBA" id="ARBA00004613"/>
    </source>
</evidence>
<protein>
    <recommendedName>
        <fullName evidence="5">RxLR effector protein</fullName>
    </recommendedName>
</protein>
<evidence type="ECO:0000313" key="6">
    <source>
        <dbReference type="EMBL" id="KAE8966488.1"/>
    </source>
</evidence>
<evidence type="ECO:0000313" key="11">
    <source>
        <dbReference type="Proteomes" id="UP000435112"/>
    </source>
</evidence>
<dbReference type="EMBL" id="QXFT01004931">
    <property type="protein sequence ID" value="KAE9275090.1"/>
    <property type="molecule type" value="Genomic_DNA"/>
</dbReference>
<keyword evidence="10" id="KW-1185">Reference proteome</keyword>
<comment type="similarity">
    <text evidence="2 5">Belongs to the RxLR effector family.</text>
</comment>
<keyword evidence="4 5" id="KW-0732">Signal</keyword>
<evidence type="ECO:0000256" key="5">
    <source>
        <dbReference type="RuleBase" id="RU367124"/>
    </source>
</evidence>
<comment type="caution">
    <text evidence="6">The sequence shown here is derived from an EMBL/GenBank/DDBJ whole genome shotgun (WGS) entry which is preliminary data.</text>
</comment>
<name>A0A6A3HCZ4_9STRA</name>
<feature type="signal peptide" evidence="5">
    <location>
        <begin position="1"/>
        <end position="19"/>
    </location>
</feature>